<dbReference type="SMART" id="SM00382">
    <property type="entry name" value="AAA"/>
    <property type="match status" value="1"/>
</dbReference>
<dbReference type="InterPro" id="IPR027417">
    <property type="entry name" value="P-loop_NTPase"/>
</dbReference>
<sequence length="239" mass="27150">MMKLEGVTKQYLRKTALMDVNLTLPEGSIIGVVGENGSGKSTLLKLMAGLVRPTRGQVTWNGQPVNRRIASQVAYLSEEETYYPFFTVREMLAFSASQFDDFDWERAQKMVDFMRLDPDQKIKNLSKGNRGRVKLIQTLSRNAPLILMDEPLSGLDPMVRDSIIKGLITFVDLEKQTVVITTHEVNEVEPLLDWLVAVRDGEIIKEIEVEELRAQEHRSIGEWMSQVYAGATHKKEARL</sequence>
<evidence type="ECO:0000313" key="5">
    <source>
        <dbReference type="Proteomes" id="UP001185012"/>
    </source>
</evidence>
<dbReference type="Pfam" id="PF00005">
    <property type="entry name" value="ABC_tran"/>
    <property type="match status" value="1"/>
</dbReference>
<dbReference type="SUPFAM" id="SSF52540">
    <property type="entry name" value="P-loop containing nucleoside triphosphate hydrolases"/>
    <property type="match status" value="1"/>
</dbReference>
<dbReference type="Gene3D" id="3.40.50.300">
    <property type="entry name" value="P-loop containing nucleotide triphosphate hydrolases"/>
    <property type="match status" value="1"/>
</dbReference>
<dbReference type="PANTHER" id="PTHR43158:SF1">
    <property type="entry name" value="ABC TRANSPORTER, ATP-BINDING PROTEIN"/>
    <property type="match status" value="1"/>
</dbReference>
<comment type="caution">
    <text evidence="4">The sequence shown here is derived from an EMBL/GenBank/DDBJ whole genome shotgun (WGS) entry which is preliminary data.</text>
</comment>
<dbReference type="RefSeq" id="WP_309863738.1">
    <property type="nucleotide sequence ID" value="NZ_JAVDQG010000002.1"/>
</dbReference>
<dbReference type="PANTHER" id="PTHR43158">
    <property type="entry name" value="SKFA PEPTIDE EXPORT ATP-BINDING PROTEIN SKFE"/>
    <property type="match status" value="1"/>
</dbReference>
<proteinExistence type="predicted"/>
<dbReference type="EMBL" id="JAVDQG010000002">
    <property type="protein sequence ID" value="MDR6225301.1"/>
    <property type="molecule type" value="Genomic_DNA"/>
</dbReference>
<dbReference type="CDD" id="cd03230">
    <property type="entry name" value="ABC_DR_subfamily_A"/>
    <property type="match status" value="1"/>
</dbReference>
<dbReference type="InterPro" id="IPR003439">
    <property type="entry name" value="ABC_transporter-like_ATP-bd"/>
</dbReference>
<evidence type="ECO:0000256" key="1">
    <source>
        <dbReference type="ARBA" id="ARBA00022741"/>
    </source>
</evidence>
<dbReference type="InterPro" id="IPR003593">
    <property type="entry name" value="AAA+_ATPase"/>
</dbReference>
<dbReference type="GO" id="GO:0005524">
    <property type="term" value="F:ATP binding"/>
    <property type="evidence" value="ECO:0007669"/>
    <property type="project" value="UniProtKB-KW"/>
</dbReference>
<name>A0ABU1IKK0_9BACL</name>
<evidence type="ECO:0000313" key="4">
    <source>
        <dbReference type="EMBL" id="MDR6225301.1"/>
    </source>
</evidence>
<evidence type="ECO:0000256" key="2">
    <source>
        <dbReference type="ARBA" id="ARBA00022840"/>
    </source>
</evidence>
<keyword evidence="1" id="KW-0547">Nucleotide-binding</keyword>
<evidence type="ECO:0000259" key="3">
    <source>
        <dbReference type="PROSITE" id="PS50893"/>
    </source>
</evidence>
<reference evidence="4 5" key="1">
    <citation type="submission" date="2023-07" db="EMBL/GenBank/DDBJ databases">
        <title>Genomic Encyclopedia of Type Strains, Phase IV (KMG-IV): sequencing the most valuable type-strain genomes for metagenomic binning, comparative biology and taxonomic classification.</title>
        <authorList>
            <person name="Goeker M."/>
        </authorList>
    </citation>
    <scope>NUCLEOTIDE SEQUENCE [LARGE SCALE GENOMIC DNA]</scope>
    <source>
        <strain evidence="4 5">DSM 45903</strain>
    </source>
</reference>
<feature type="domain" description="ABC transporter" evidence="3">
    <location>
        <begin position="2"/>
        <end position="225"/>
    </location>
</feature>
<organism evidence="4 5">
    <name type="scientific">Desmospora profundinema</name>
    <dbReference type="NCBI Taxonomy" id="1571184"/>
    <lineage>
        <taxon>Bacteria</taxon>
        <taxon>Bacillati</taxon>
        <taxon>Bacillota</taxon>
        <taxon>Bacilli</taxon>
        <taxon>Bacillales</taxon>
        <taxon>Thermoactinomycetaceae</taxon>
        <taxon>Desmospora</taxon>
    </lineage>
</organism>
<accession>A0ABU1IKK0</accession>
<dbReference type="PROSITE" id="PS50893">
    <property type="entry name" value="ABC_TRANSPORTER_2"/>
    <property type="match status" value="1"/>
</dbReference>
<gene>
    <name evidence="4" type="ORF">JOE21_001292</name>
</gene>
<dbReference type="Proteomes" id="UP001185012">
    <property type="component" value="Unassembled WGS sequence"/>
</dbReference>
<keyword evidence="2 4" id="KW-0067">ATP-binding</keyword>
<keyword evidence="5" id="KW-1185">Reference proteome</keyword>
<protein>
    <submittedName>
        <fullName evidence="4">ABC-2 type transport system ATP-binding protein</fullName>
    </submittedName>
</protein>